<feature type="transmembrane region" description="Helical" evidence="6">
    <location>
        <begin position="278"/>
        <end position="297"/>
    </location>
</feature>
<keyword evidence="2" id="KW-0813">Transport</keyword>
<feature type="transmembrane region" description="Helical" evidence="6">
    <location>
        <begin position="139"/>
        <end position="163"/>
    </location>
</feature>
<feature type="transmembrane region" description="Helical" evidence="6">
    <location>
        <begin position="68"/>
        <end position="89"/>
    </location>
</feature>
<keyword evidence="3 6" id="KW-0812">Transmembrane</keyword>
<feature type="transmembrane region" description="Helical" evidence="6">
    <location>
        <begin position="218"/>
        <end position="241"/>
    </location>
</feature>
<dbReference type="Gene3D" id="1.20.1740.10">
    <property type="entry name" value="Amino acid/polyamine transporter I"/>
    <property type="match status" value="1"/>
</dbReference>
<organism evidence="7 8">
    <name type="scientific">Streptomyces clavuligerus</name>
    <dbReference type="NCBI Taxonomy" id="1901"/>
    <lineage>
        <taxon>Bacteria</taxon>
        <taxon>Bacillati</taxon>
        <taxon>Actinomycetota</taxon>
        <taxon>Actinomycetes</taxon>
        <taxon>Kitasatosporales</taxon>
        <taxon>Streptomycetaceae</taxon>
        <taxon>Streptomyces</taxon>
    </lineage>
</organism>
<evidence type="ECO:0000256" key="5">
    <source>
        <dbReference type="ARBA" id="ARBA00023136"/>
    </source>
</evidence>
<dbReference type="InterPro" id="IPR002293">
    <property type="entry name" value="AA/rel_permease1"/>
</dbReference>
<proteinExistence type="predicted"/>
<protein>
    <submittedName>
        <fullName evidence="7">Cationic amino acid transporter</fullName>
    </submittedName>
</protein>
<gene>
    <name evidence="7" type="ORF">SCLAV_4842</name>
</gene>
<feature type="transmembrane region" description="Helical" evidence="6">
    <location>
        <begin position="436"/>
        <end position="458"/>
    </location>
</feature>
<reference evidence="7 8" key="1">
    <citation type="journal article" date="2010" name="Genome Biol. Evol.">
        <title>The sequence of a 1.8-mb bacterial linear plasmid reveals a rich evolutionary reservoir of secondary metabolic pathways.</title>
        <authorList>
            <person name="Medema M.H."/>
            <person name="Trefzer A."/>
            <person name="Kovalchuk A."/>
            <person name="van den Berg M."/>
            <person name="Mueller U."/>
            <person name="Heijne W."/>
            <person name="Wu L."/>
            <person name="Alam M.T."/>
            <person name="Ronning C.M."/>
            <person name="Nierman W.C."/>
            <person name="Bovenberg R.A.L."/>
            <person name="Breitling R."/>
            <person name="Takano E."/>
        </authorList>
    </citation>
    <scope>NUCLEOTIDE SEQUENCE [LARGE SCALE GENOMIC DNA]</scope>
    <source>
        <strain evidence="8">ATCC 27064 / DSM 738 / JCM 4710 / NBRC 13307 / NCIMB 12785 / NRRL 3585 / VKM Ac-602</strain>
    </source>
</reference>
<comment type="subcellular location">
    <subcellularLocation>
        <location evidence="1">Membrane</location>
        <topology evidence="1">Multi-pass membrane protein</topology>
    </subcellularLocation>
</comment>
<keyword evidence="8" id="KW-1185">Reference proteome</keyword>
<feature type="transmembrane region" description="Helical" evidence="6">
    <location>
        <begin position="470"/>
        <end position="490"/>
    </location>
</feature>
<feature type="transmembrane region" description="Helical" evidence="6">
    <location>
        <begin position="191"/>
        <end position="211"/>
    </location>
</feature>
<dbReference type="AlphaFoldDB" id="E2PVS5"/>
<dbReference type="PANTHER" id="PTHR43243:SF4">
    <property type="entry name" value="CATIONIC AMINO ACID TRANSPORTER 4"/>
    <property type="match status" value="1"/>
</dbReference>
<evidence type="ECO:0000256" key="1">
    <source>
        <dbReference type="ARBA" id="ARBA00004141"/>
    </source>
</evidence>
<feature type="transmembrane region" description="Helical" evidence="6">
    <location>
        <begin position="95"/>
        <end position="118"/>
    </location>
</feature>
<dbReference type="PIRSF" id="PIRSF006060">
    <property type="entry name" value="AA_transporter"/>
    <property type="match status" value="1"/>
</dbReference>
<evidence type="ECO:0000313" key="7">
    <source>
        <dbReference type="EMBL" id="EFG09915.1"/>
    </source>
</evidence>
<evidence type="ECO:0000256" key="3">
    <source>
        <dbReference type="ARBA" id="ARBA00022692"/>
    </source>
</evidence>
<dbReference type="eggNOG" id="COG0531">
    <property type="taxonomic scope" value="Bacteria"/>
</dbReference>
<dbReference type="EMBL" id="CM000913">
    <property type="protein sequence ID" value="EFG09915.1"/>
    <property type="molecule type" value="Genomic_DNA"/>
</dbReference>
<dbReference type="STRING" id="1901.BB341_04715"/>
<dbReference type="PANTHER" id="PTHR43243">
    <property type="entry name" value="INNER MEMBRANE TRANSPORTER YGJI-RELATED"/>
    <property type="match status" value="1"/>
</dbReference>
<evidence type="ECO:0000256" key="6">
    <source>
        <dbReference type="SAM" id="Phobius"/>
    </source>
</evidence>
<evidence type="ECO:0000256" key="4">
    <source>
        <dbReference type="ARBA" id="ARBA00022989"/>
    </source>
</evidence>
<evidence type="ECO:0000256" key="2">
    <source>
        <dbReference type="ARBA" id="ARBA00022448"/>
    </source>
</evidence>
<dbReference type="GO" id="GO:0015171">
    <property type="term" value="F:amino acid transmembrane transporter activity"/>
    <property type="evidence" value="ECO:0007669"/>
    <property type="project" value="TreeGrafter"/>
</dbReference>
<dbReference type="Pfam" id="PF13520">
    <property type="entry name" value="AA_permease_2"/>
    <property type="match status" value="1"/>
</dbReference>
<evidence type="ECO:0000313" key="8">
    <source>
        <dbReference type="Proteomes" id="UP000002357"/>
    </source>
</evidence>
<dbReference type="Proteomes" id="UP000002357">
    <property type="component" value="Chromosome"/>
</dbReference>
<sequence>MKPIRTVAPATAAVPIIWGRQAWRCTVTTDTDPEGRTGIFRTKSVEQSIRDTEEPEHGLKRSLSALDLTVFGVGVIIGTGIFVLTGAVAKETAGPATALAFVVAAIVCGLAALCYAEFASTVPVAGSAYTFAYASLGELPAWIIGWDLVLEFAVGTAVVAVGWSGYLRSLMDNVGWHLPQALSGTTPEHGFAFDLLAFLLVLLLTAILVLGMKLSARVTTAVVAIKVAVVLIVIVAGSFFIKASNYDPFIPPAVREPGESGLQQPLVQLMFGYAPTSFGVMGIFTAASIVFFAFIGFDVVATAAEETRNPQRDMPRGILGSLFICTVLYVAVSIVVTGMQHYTRLTVDAPLADAFKSIGHPWYAGVISFGAVIGLTSVCLILLLGQTRVFFAMSRDGLLPRFFSVTHPRYRTPYRATVLLGVVIAIVAGCTNIEELAALVNIGTLFAFVVVALGVIILRRTRPDLPRAFRTPFVPWLPALSVAASLWLMLNLPSETWLRFGLWMLLGVVVYWLYGRRHSRLEPGAPVPHRSH</sequence>
<feature type="transmembrane region" description="Helical" evidence="6">
    <location>
        <begin position="318"/>
        <end position="342"/>
    </location>
</feature>
<keyword evidence="5 6" id="KW-0472">Membrane</keyword>
<feature type="transmembrane region" description="Helical" evidence="6">
    <location>
        <begin position="496"/>
        <end position="514"/>
    </location>
</feature>
<feature type="transmembrane region" description="Helical" evidence="6">
    <location>
        <begin position="362"/>
        <end position="391"/>
    </location>
</feature>
<keyword evidence="4 6" id="KW-1133">Transmembrane helix</keyword>
<feature type="transmembrane region" description="Helical" evidence="6">
    <location>
        <begin position="412"/>
        <end position="430"/>
    </location>
</feature>
<dbReference type="GO" id="GO:0016020">
    <property type="term" value="C:membrane"/>
    <property type="evidence" value="ECO:0007669"/>
    <property type="project" value="UniProtKB-SubCell"/>
</dbReference>
<accession>E2PVS5</accession>
<name>E2PVS5_STRCL</name>